<proteinExistence type="inferred from homology"/>
<feature type="domain" description="Peptidase M24" evidence="4">
    <location>
        <begin position="144"/>
        <end position="347"/>
    </location>
</feature>
<dbReference type="Gene3D" id="3.40.350.10">
    <property type="entry name" value="Creatinase/prolidase N-terminal domain"/>
    <property type="match status" value="1"/>
</dbReference>
<dbReference type="InterPro" id="IPR036005">
    <property type="entry name" value="Creatinase/aminopeptidase-like"/>
</dbReference>
<name>A0A0B6TG62_9CORY</name>
<dbReference type="CDD" id="cd01092">
    <property type="entry name" value="APP-like"/>
    <property type="match status" value="1"/>
</dbReference>
<dbReference type="RefSeq" id="WP_042621513.1">
    <property type="nucleotide sequence ID" value="NZ_CP007790.1"/>
</dbReference>
<dbReference type="Gene3D" id="3.90.230.10">
    <property type="entry name" value="Creatinase/methionine aminopeptidase superfamily"/>
    <property type="match status" value="1"/>
</dbReference>
<dbReference type="InterPro" id="IPR029149">
    <property type="entry name" value="Creatin/AminoP/Spt16_N"/>
</dbReference>
<dbReference type="STRING" id="1224162.B840_06785"/>
<dbReference type="PANTHER" id="PTHR46112:SF3">
    <property type="entry name" value="AMINOPEPTIDASE YPDF"/>
    <property type="match status" value="1"/>
</dbReference>
<keyword evidence="2 6" id="KW-0378">Hydrolase</keyword>
<dbReference type="PANTHER" id="PTHR46112">
    <property type="entry name" value="AMINOPEPTIDASE"/>
    <property type="match status" value="1"/>
</dbReference>
<dbReference type="Proteomes" id="UP000031928">
    <property type="component" value="Chromosome"/>
</dbReference>
<evidence type="ECO:0000259" key="5">
    <source>
        <dbReference type="Pfam" id="PF01321"/>
    </source>
</evidence>
<dbReference type="AlphaFoldDB" id="A0A0B6TG62"/>
<comment type="similarity">
    <text evidence="3">Belongs to the peptidase M24B family.</text>
</comment>
<dbReference type="OrthoDB" id="9806388at2"/>
<dbReference type="Pfam" id="PF00557">
    <property type="entry name" value="Peptidase_M24"/>
    <property type="match status" value="1"/>
</dbReference>
<dbReference type="InterPro" id="IPR050659">
    <property type="entry name" value="Peptidase_M24B"/>
</dbReference>
<dbReference type="SUPFAM" id="SSF53092">
    <property type="entry name" value="Creatinase/prolidase N-terminal domain"/>
    <property type="match status" value="1"/>
</dbReference>
<dbReference type="InterPro" id="IPR000587">
    <property type="entry name" value="Creatinase_N"/>
</dbReference>
<evidence type="ECO:0000259" key="4">
    <source>
        <dbReference type="Pfam" id="PF00557"/>
    </source>
</evidence>
<protein>
    <submittedName>
        <fullName evidence="6">Putative peptidase YqhT</fullName>
        <ecNumber evidence="6">3.4.-.-</ecNumber>
    </submittedName>
</protein>
<evidence type="ECO:0000256" key="1">
    <source>
        <dbReference type="ARBA" id="ARBA00022723"/>
    </source>
</evidence>
<feature type="domain" description="Creatinase N-terminal" evidence="5">
    <location>
        <begin position="11"/>
        <end position="135"/>
    </location>
</feature>
<dbReference type="GO" id="GO:0016787">
    <property type="term" value="F:hydrolase activity"/>
    <property type="evidence" value="ECO:0007669"/>
    <property type="project" value="UniProtKB-KW"/>
</dbReference>
<sequence length="363" mass="39449">MAYADTRFLTRRRALSARLAGMRIDEMLVTNLLHVRYLSGFSGSQGALVLSKDLTAEISTDGRYATQIAEEVSDIPAVIERQSARELLRRVTGPRRVGFEAEYVSVAELERLKEVCAEDVTLVPVTGVIEELRLVKDNTERIRLTEVAELACQAFEDLLAGGELAVGRSERDVAADLEYRMRRLGAMRPSFDTIVASGPNSAKPHHTAGDRIIHRGDLVILDFGAHSRGFNSDMTRTVAMGEADDFTREIYDIVLRAQLAGVEAATPGTPLVDVDAAARSVIEDAGYGEFFVHSTGHGIGVELHEGPSASQTAEGVLAEHMTLTIEPGIYVPGRGGVRIEDTILITQGPARIITPTSKELRVV</sequence>
<dbReference type="HOGENOM" id="CLU_017266_4_0_11"/>
<keyword evidence="1 3" id="KW-0479">Metal-binding</keyword>
<accession>A0A0B6TG62</accession>
<dbReference type="PROSITE" id="PS00491">
    <property type="entry name" value="PROLINE_PEPTIDASE"/>
    <property type="match status" value="1"/>
</dbReference>
<dbReference type="KEGG" id="cmq:B840_06785"/>
<dbReference type="SUPFAM" id="SSF55920">
    <property type="entry name" value="Creatinase/aminopeptidase"/>
    <property type="match status" value="1"/>
</dbReference>
<evidence type="ECO:0000313" key="6">
    <source>
        <dbReference type="EMBL" id="AJK68962.1"/>
    </source>
</evidence>
<dbReference type="InterPro" id="IPR001131">
    <property type="entry name" value="Peptidase_M24B_aminopep-P_CS"/>
</dbReference>
<dbReference type="EMBL" id="CP007790">
    <property type="protein sequence ID" value="AJK68962.1"/>
    <property type="molecule type" value="Genomic_DNA"/>
</dbReference>
<evidence type="ECO:0000256" key="3">
    <source>
        <dbReference type="RuleBase" id="RU000590"/>
    </source>
</evidence>
<evidence type="ECO:0000256" key="2">
    <source>
        <dbReference type="ARBA" id="ARBA00022801"/>
    </source>
</evidence>
<dbReference type="EC" id="3.4.-.-" evidence="6"/>
<evidence type="ECO:0000313" key="7">
    <source>
        <dbReference type="Proteomes" id="UP000031928"/>
    </source>
</evidence>
<organism evidence="6 7">
    <name type="scientific">Corynebacterium marinum DSM 44953</name>
    <dbReference type="NCBI Taxonomy" id="1224162"/>
    <lineage>
        <taxon>Bacteria</taxon>
        <taxon>Bacillati</taxon>
        <taxon>Actinomycetota</taxon>
        <taxon>Actinomycetes</taxon>
        <taxon>Mycobacteriales</taxon>
        <taxon>Corynebacteriaceae</taxon>
        <taxon>Corynebacterium</taxon>
    </lineage>
</organism>
<gene>
    <name evidence="6" type="primary">yqhT</name>
    <name evidence="6" type="ORF">B840_06785</name>
</gene>
<dbReference type="InterPro" id="IPR000994">
    <property type="entry name" value="Pept_M24"/>
</dbReference>
<keyword evidence="7" id="KW-1185">Reference proteome</keyword>
<dbReference type="Pfam" id="PF01321">
    <property type="entry name" value="Creatinase_N"/>
    <property type="match status" value="1"/>
</dbReference>
<dbReference type="GO" id="GO:0046872">
    <property type="term" value="F:metal ion binding"/>
    <property type="evidence" value="ECO:0007669"/>
    <property type="project" value="UniProtKB-KW"/>
</dbReference>
<reference evidence="6 7" key="1">
    <citation type="submission" date="2014-05" db="EMBL/GenBank/DDBJ databases">
        <title>Complete genome sequence of Corynebacterium marinum DSM 44953.</title>
        <authorList>
            <person name="Schaffert L."/>
            <person name="Albersmeier A."/>
            <person name="Kalinowski J."/>
            <person name="Ruckert C."/>
        </authorList>
    </citation>
    <scope>NUCLEOTIDE SEQUENCE [LARGE SCALE GENOMIC DNA]</scope>
    <source>
        <strain evidence="6 7">DSM 44953</strain>
    </source>
</reference>